<evidence type="ECO:0000256" key="7">
    <source>
        <dbReference type="ARBA" id="ARBA00035337"/>
    </source>
</evidence>
<evidence type="ECO:0000256" key="1">
    <source>
        <dbReference type="ARBA" id="ARBA00010808"/>
    </source>
</evidence>
<reference evidence="8 9" key="1">
    <citation type="submission" date="2019-01" db="EMBL/GenBank/DDBJ databases">
        <authorList>
            <person name="Alioto T."/>
            <person name="Alioto T."/>
        </authorList>
    </citation>
    <scope>NUCLEOTIDE SEQUENCE [LARGE SCALE GENOMIC DNA]</scope>
</reference>
<comment type="similarity">
    <text evidence="1">Belongs to the eukaryotic ribosomal protein eL31 family.</text>
</comment>
<gene>
    <name evidence="8" type="ORF">LYPA_23C010310</name>
</gene>
<dbReference type="AlphaFoldDB" id="A0A485MD91"/>
<dbReference type="GO" id="GO:0002181">
    <property type="term" value="P:cytoplasmic translation"/>
    <property type="evidence" value="ECO:0007669"/>
    <property type="project" value="TreeGrafter"/>
</dbReference>
<evidence type="ECO:0000256" key="5">
    <source>
        <dbReference type="ARBA" id="ARBA00034092"/>
    </source>
</evidence>
<evidence type="ECO:0000256" key="2">
    <source>
        <dbReference type="ARBA" id="ARBA00011133"/>
    </source>
</evidence>
<protein>
    <recommendedName>
        <fullName evidence="6">Large ribosomal subunit protein eL31</fullName>
    </recommendedName>
    <alternativeName>
        <fullName evidence="7">60S ribosomal protein L31</fullName>
    </alternativeName>
</protein>
<keyword evidence="3" id="KW-0689">Ribosomal protein</keyword>
<evidence type="ECO:0000313" key="9">
    <source>
        <dbReference type="Proteomes" id="UP000386466"/>
    </source>
</evidence>
<dbReference type="PANTHER" id="PTHR10956">
    <property type="entry name" value="60S RIBOSOMAL PROTEIN L31"/>
    <property type="match status" value="1"/>
</dbReference>
<dbReference type="GO" id="GO:0022625">
    <property type="term" value="C:cytosolic large ribosomal subunit"/>
    <property type="evidence" value="ECO:0007669"/>
    <property type="project" value="TreeGrafter"/>
</dbReference>
<dbReference type="PANTHER" id="PTHR10956:SF0">
    <property type="entry name" value="60S RIBOSOMAL PROTEIN L31"/>
    <property type="match status" value="1"/>
</dbReference>
<dbReference type="Proteomes" id="UP000386466">
    <property type="component" value="Unassembled WGS sequence"/>
</dbReference>
<dbReference type="InterPro" id="IPR020052">
    <property type="entry name" value="Ribosomal_eL31_CS"/>
</dbReference>
<sequence>MAPTRKGGEKGYSPISKVVTREFTINIHKHVHGVGFKNHGPHALKEIQKLAIKEMGSPDVRIDTRLNKAVWAKGIRNVPYLTHVQLSITRKQMHQTGSIHC</sequence>
<dbReference type="Pfam" id="PF01198">
    <property type="entry name" value="Ribosomal_L31e"/>
    <property type="match status" value="1"/>
</dbReference>
<dbReference type="CDD" id="cd00463">
    <property type="entry name" value="Ribosomal_L31e"/>
    <property type="match status" value="1"/>
</dbReference>
<keyword evidence="4" id="KW-0687">Ribonucleoprotein</keyword>
<dbReference type="PROSITE" id="PS01144">
    <property type="entry name" value="RIBOSOMAL_L31E"/>
    <property type="match status" value="1"/>
</dbReference>
<evidence type="ECO:0000256" key="3">
    <source>
        <dbReference type="ARBA" id="ARBA00022980"/>
    </source>
</evidence>
<comment type="function">
    <text evidence="5">Component of the large ribosomal subunit. The ribosome is a large ribonucleoprotein complex responsible for the synthesis of proteins in the cell.</text>
</comment>
<dbReference type="SUPFAM" id="SSF54575">
    <property type="entry name" value="Ribosomal protein L31e"/>
    <property type="match status" value="1"/>
</dbReference>
<dbReference type="GO" id="GO:0003735">
    <property type="term" value="F:structural constituent of ribosome"/>
    <property type="evidence" value="ECO:0007669"/>
    <property type="project" value="InterPro"/>
</dbReference>
<keyword evidence="9" id="KW-1185">Reference proteome</keyword>
<organism evidence="8 9">
    <name type="scientific">Lynx pardinus</name>
    <name type="common">Iberian lynx</name>
    <name type="synonym">Felis pardina</name>
    <dbReference type="NCBI Taxonomy" id="191816"/>
    <lineage>
        <taxon>Eukaryota</taxon>
        <taxon>Metazoa</taxon>
        <taxon>Chordata</taxon>
        <taxon>Craniata</taxon>
        <taxon>Vertebrata</taxon>
        <taxon>Euteleostomi</taxon>
        <taxon>Mammalia</taxon>
        <taxon>Eutheria</taxon>
        <taxon>Laurasiatheria</taxon>
        <taxon>Carnivora</taxon>
        <taxon>Feliformia</taxon>
        <taxon>Felidae</taxon>
        <taxon>Felinae</taxon>
        <taxon>Lynx</taxon>
    </lineage>
</organism>
<proteinExistence type="inferred from homology"/>
<evidence type="ECO:0000256" key="4">
    <source>
        <dbReference type="ARBA" id="ARBA00023274"/>
    </source>
</evidence>
<dbReference type="EMBL" id="CAAGRJ010000845">
    <property type="protein sequence ID" value="VFV18427.1"/>
    <property type="molecule type" value="Genomic_DNA"/>
</dbReference>
<dbReference type="SMART" id="SM01380">
    <property type="entry name" value="Ribosomal_L31e"/>
    <property type="match status" value="1"/>
</dbReference>
<dbReference type="Gene3D" id="3.10.440.10">
    <property type="match status" value="1"/>
</dbReference>
<accession>A0A485MD91</accession>
<comment type="subunit">
    <text evidence="2">Component of the large ribosomal subunit.</text>
</comment>
<dbReference type="InterPro" id="IPR000054">
    <property type="entry name" value="Ribosomal_eL31"/>
</dbReference>
<name>A0A485MD91_LYNPA</name>
<evidence type="ECO:0000256" key="6">
    <source>
        <dbReference type="ARBA" id="ARBA00035230"/>
    </source>
</evidence>
<dbReference type="FunFam" id="3.10.440.10:FF:000001">
    <property type="entry name" value="60S ribosomal protein L31"/>
    <property type="match status" value="1"/>
</dbReference>
<dbReference type="InterPro" id="IPR023621">
    <property type="entry name" value="Ribosomal_eL31_dom_sf"/>
</dbReference>
<evidence type="ECO:0000313" key="8">
    <source>
        <dbReference type="EMBL" id="VFV18427.1"/>
    </source>
</evidence>